<dbReference type="PANTHER" id="PTHR21292:SF1">
    <property type="entry name" value="EXOCYST COMPLEX COMPONENT 3"/>
    <property type="match status" value="1"/>
</dbReference>
<evidence type="ECO:0000313" key="4">
    <source>
        <dbReference type="EMBL" id="GBP22792.1"/>
    </source>
</evidence>
<accession>A0A4C1U8U9</accession>
<dbReference type="FunFam" id="1.10.357.70:FF:000001">
    <property type="entry name" value="Exocyst complex component 3"/>
    <property type="match status" value="1"/>
</dbReference>
<sequence>MSSMEEIEEEAKAAAEKMVMNMMQRPGQLEKVEQYKRRITHKKASIEAQLKSAIQGKLDGVSVGLNQVKECLEDVREISKKMDELSEYLSCVPELVGALQAVREEDSRHSQYETAMDSLKHIFTVPDSVAKTKQWIGEGKLLHAHQCLTDLEISRDDLLYELHRLPNQSSHDKIMLKAYFEDVEMVSNLLEKQIKLILARTLNTVRKEPTVIVTALRIIEREEKRDQLALQQQSQTGFMPPGRPKNWRNRAFEVLECAVAQRIEGTRVDEREDHKLWLVRYLELTRQLILEDLRVVKTLCVPCFPPHYDIVNKYVNMYHTCLSSSLQEIVNNGVEGNEYVTLLSWILNTYPGKELMTSSELSIDISSLPPLLPEESMQKLQEEYLEKMQSNYIEWMEKTLEAERAEWASGGAPECEPHTGAYHTHAPVIIFQMIDQNLQVTETISKDVTFKALLLSIDQVIRFGNKYKEGVIQFKNAHFADRSRVAYFTHHMITIVNNSEQMVQLARQTQRRHWPTTDAPQPSADEKLDQLLTTFQNLRNEAAKFLLEEAFLDLEVHFDELFTSKWLQSSIPVDTICVTLEDYFQDYNHLREKNFEYVINEAQNLVYKKYITAMLSKKMSFKTVEEAQQAATKIIKEATQIRAFFKRIAPEAVNVDWPFEVISALAEVLRCQDIEMLSLDLHGLVDKCPDMSEEQLLRLVALRADVPRSHARDTVAHVMATRQSPRALARYTIFADITFADRLLGHFAL</sequence>
<dbReference type="OrthoDB" id="10047020at2759"/>
<evidence type="ECO:0000256" key="2">
    <source>
        <dbReference type="ARBA" id="ARBA00022448"/>
    </source>
</evidence>
<name>A0A4C1U8U9_EUMVA</name>
<reference evidence="4 5" key="1">
    <citation type="journal article" date="2019" name="Commun. Biol.">
        <title>The bagworm genome reveals a unique fibroin gene that provides high tensile strength.</title>
        <authorList>
            <person name="Kono N."/>
            <person name="Nakamura H."/>
            <person name="Ohtoshi R."/>
            <person name="Tomita M."/>
            <person name="Numata K."/>
            <person name="Arakawa K."/>
        </authorList>
    </citation>
    <scope>NUCLEOTIDE SEQUENCE [LARGE SCALE GENOMIC DNA]</scope>
</reference>
<dbReference type="EMBL" id="BGZK01000143">
    <property type="protein sequence ID" value="GBP22792.1"/>
    <property type="molecule type" value="Genomic_DNA"/>
</dbReference>
<dbReference type="InterPro" id="IPR042532">
    <property type="entry name" value="EXOC3/Sec6_C"/>
</dbReference>
<gene>
    <name evidence="4" type="primary">Sec6</name>
    <name evidence="4" type="ORF">EVAR_13583_1</name>
</gene>
<dbReference type="Gene3D" id="1.10.357.70">
    <property type="entry name" value="Exocyst complex component Sec6, C-terminal domain"/>
    <property type="match status" value="1"/>
</dbReference>
<evidence type="ECO:0000256" key="3">
    <source>
        <dbReference type="ARBA" id="ARBA00022483"/>
    </source>
</evidence>
<dbReference type="GO" id="GO:0000145">
    <property type="term" value="C:exocyst"/>
    <property type="evidence" value="ECO:0007669"/>
    <property type="project" value="InterPro"/>
</dbReference>
<evidence type="ECO:0000313" key="5">
    <source>
        <dbReference type="Proteomes" id="UP000299102"/>
    </source>
</evidence>
<comment type="caution">
    <text evidence="4">The sequence shown here is derived from an EMBL/GenBank/DDBJ whole genome shotgun (WGS) entry which is preliminary data.</text>
</comment>
<dbReference type="GO" id="GO:0000149">
    <property type="term" value="F:SNARE binding"/>
    <property type="evidence" value="ECO:0007669"/>
    <property type="project" value="TreeGrafter"/>
</dbReference>
<organism evidence="4 5">
    <name type="scientific">Eumeta variegata</name>
    <name type="common">Bagworm moth</name>
    <name type="synonym">Eumeta japonica</name>
    <dbReference type="NCBI Taxonomy" id="151549"/>
    <lineage>
        <taxon>Eukaryota</taxon>
        <taxon>Metazoa</taxon>
        <taxon>Ecdysozoa</taxon>
        <taxon>Arthropoda</taxon>
        <taxon>Hexapoda</taxon>
        <taxon>Insecta</taxon>
        <taxon>Pterygota</taxon>
        <taxon>Neoptera</taxon>
        <taxon>Endopterygota</taxon>
        <taxon>Lepidoptera</taxon>
        <taxon>Glossata</taxon>
        <taxon>Ditrysia</taxon>
        <taxon>Tineoidea</taxon>
        <taxon>Psychidae</taxon>
        <taxon>Oiketicinae</taxon>
        <taxon>Eumeta</taxon>
    </lineage>
</organism>
<dbReference type="Pfam" id="PF06046">
    <property type="entry name" value="Sec6"/>
    <property type="match status" value="1"/>
</dbReference>
<keyword evidence="3" id="KW-0268">Exocytosis</keyword>
<dbReference type="Proteomes" id="UP000299102">
    <property type="component" value="Unassembled WGS sequence"/>
</dbReference>
<dbReference type="GO" id="GO:0006887">
    <property type="term" value="P:exocytosis"/>
    <property type="evidence" value="ECO:0007669"/>
    <property type="project" value="UniProtKB-KW"/>
</dbReference>
<evidence type="ECO:0000256" key="1">
    <source>
        <dbReference type="ARBA" id="ARBA00009447"/>
    </source>
</evidence>
<proteinExistence type="inferred from homology"/>
<dbReference type="PANTHER" id="PTHR21292">
    <property type="entry name" value="EXOCYST COMPLEX COMPONENT SEC6-RELATED"/>
    <property type="match status" value="1"/>
</dbReference>
<dbReference type="AlphaFoldDB" id="A0A4C1U8U9"/>
<keyword evidence="2" id="KW-0813">Transport</keyword>
<comment type="similarity">
    <text evidence="1">Belongs to the SEC6 family.</text>
</comment>
<dbReference type="GO" id="GO:0051601">
    <property type="term" value="P:exocyst localization"/>
    <property type="evidence" value="ECO:0007669"/>
    <property type="project" value="TreeGrafter"/>
</dbReference>
<keyword evidence="5" id="KW-1185">Reference proteome</keyword>
<dbReference type="STRING" id="151549.A0A4C1U8U9"/>
<dbReference type="Gene3D" id="1.10.357.50">
    <property type="match status" value="1"/>
</dbReference>
<protein>
    <submittedName>
        <fullName evidence="4">Exocyst complex component 3</fullName>
    </submittedName>
</protein>
<dbReference type="InterPro" id="IPR010326">
    <property type="entry name" value="EXOC3/Sec6"/>
</dbReference>